<keyword evidence="3" id="KW-1185">Reference proteome</keyword>
<feature type="region of interest" description="Disordered" evidence="1">
    <location>
        <begin position="94"/>
        <end position="119"/>
    </location>
</feature>
<organism evidence="2 3">
    <name type="scientific">Rubripirellula tenax</name>
    <dbReference type="NCBI Taxonomy" id="2528015"/>
    <lineage>
        <taxon>Bacteria</taxon>
        <taxon>Pseudomonadati</taxon>
        <taxon>Planctomycetota</taxon>
        <taxon>Planctomycetia</taxon>
        <taxon>Pirellulales</taxon>
        <taxon>Pirellulaceae</taxon>
        <taxon>Rubripirellula</taxon>
    </lineage>
</organism>
<proteinExistence type="predicted"/>
<name>A0A5C6FC07_9BACT</name>
<evidence type="ECO:0000256" key="1">
    <source>
        <dbReference type="SAM" id="MobiDB-lite"/>
    </source>
</evidence>
<dbReference type="AlphaFoldDB" id="A0A5C6FC07"/>
<dbReference type="Proteomes" id="UP000318288">
    <property type="component" value="Unassembled WGS sequence"/>
</dbReference>
<gene>
    <name evidence="2" type="ORF">Poly51_17390</name>
</gene>
<reference evidence="2 3" key="1">
    <citation type="submission" date="2019-02" db="EMBL/GenBank/DDBJ databases">
        <title>Deep-cultivation of Planctomycetes and their phenomic and genomic characterization uncovers novel biology.</title>
        <authorList>
            <person name="Wiegand S."/>
            <person name="Jogler M."/>
            <person name="Boedeker C."/>
            <person name="Pinto D."/>
            <person name="Vollmers J."/>
            <person name="Rivas-Marin E."/>
            <person name="Kohn T."/>
            <person name="Peeters S.H."/>
            <person name="Heuer A."/>
            <person name="Rast P."/>
            <person name="Oberbeckmann S."/>
            <person name="Bunk B."/>
            <person name="Jeske O."/>
            <person name="Meyerdierks A."/>
            <person name="Storesund J.E."/>
            <person name="Kallscheuer N."/>
            <person name="Luecker S."/>
            <person name="Lage O.M."/>
            <person name="Pohl T."/>
            <person name="Merkel B.J."/>
            <person name="Hornburger P."/>
            <person name="Mueller R.-W."/>
            <person name="Bruemmer F."/>
            <person name="Labrenz M."/>
            <person name="Spormann A.M."/>
            <person name="Op Den Camp H."/>
            <person name="Overmann J."/>
            <person name="Amann R."/>
            <person name="Jetten M.S.M."/>
            <person name="Mascher T."/>
            <person name="Medema M.H."/>
            <person name="Devos D.P."/>
            <person name="Kaster A.-K."/>
            <person name="Ovreas L."/>
            <person name="Rohde M."/>
            <person name="Galperin M.Y."/>
            <person name="Jogler C."/>
        </authorList>
    </citation>
    <scope>NUCLEOTIDE SEQUENCE [LARGE SCALE GENOMIC DNA]</scope>
    <source>
        <strain evidence="2 3">Poly51</strain>
    </source>
</reference>
<evidence type="ECO:0000313" key="3">
    <source>
        <dbReference type="Proteomes" id="UP000318288"/>
    </source>
</evidence>
<comment type="caution">
    <text evidence="2">The sequence shown here is derived from an EMBL/GenBank/DDBJ whole genome shotgun (WGS) entry which is preliminary data.</text>
</comment>
<evidence type="ECO:0000313" key="2">
    <source>
        <dbReference type="EMBL" id="TWU58958.1"/>
    </source>
</evidence>
<sequence>MLKRKKAQPTAQPQRNETLDFEENRPLKQRIYGSVITRIWKNESITGEISYTFSQNRIYERYGEERLAKSFRPSDFPDVIRGCEWIAGFAKVPAQDKTPASTRPELRVHRTQTRRTGGQ</sequence>
<dbReference type="RefSeq" id="WP_222435813.1">
    <property type="nucleotide sequence ID" value="NZ_SJPW01000002.1"/>
</dbReference>
<protein>
    <submittedName>
        <fullName evidence="2">Uncharacterized protein</fullName>
    </submittedName>
</protein>
<dbReference type="EMBL" id="SJPW01000002">
    <property type="protein sequence ID" value="TWU58958.1"/>
    <property type="molecule type" value="Genomic_DNA"/>
</dbReference>
<accession>A0A5C6FC07</accession>
<feature type="region of interest" description="Disordered" evidence="1">
    <location>
        <begin position="1"/>
        <end position="22"/>
    </location>
</feature>